<sequence>MTPSSNSADQSTESSGLTPQQRLESSNTRLVDAGIATIKDMETLRACVAYENANQRRVLILHRLKRRADEIRAEVE</sequence>
<proteinExistence type="predicted"/>
<name>B9LWT7_HALLT</name>
<dbReference type="GeneID" id="71052113"/>
<evidence type="ECO:0000313" key="3">
    <source>
        <dbReference type="EMBL" id="ACM58928.1"/>
    </source>
</evidence>
<dbReference type="RefSeq" id="WP_012660134.1">
    <property type="nucleotide sequence ID" value="NC_012030.1"/>
</dbReference>
<geneLocation type="plasmid" evidence="3 4">
    <name>pHLAC01</name>
</geneLocation>
<accession>B9LWT7</accession>
<reference evidence="3 4" key="1">
    <citation type="journal article" date="2016" name="Stand. Genomic Sci.">
        <title>Complete genome sequence of the Antarctic Halorubrum lacusprofundi type strain ACAM 34.</title>
        <authorList>
            <person name="Anderson I.J."/>
            <person name="DasSarma P."/>
            <person name="Lucas S."/>
            <person name="Copeland A."/>
            <person name="Lapidus A."/>
            <person name="Del Rio T.G."/>
            <person name="Tice H."/>
            <person name="Dalin E."/>
            <person name="Bruce D.C."/>
            <person name="Goodwin L."/>
            <person name="Pitluck S."/>
            <person name="Sims D."/>
            <person name="Brettin T.S."/>
            <person name="Detter J.C."/>
            <person name="Han C.S."/>
            <person name="Larimer F."/>
            <person name="Hauser L."/>
            <person name="Land M."/>
            <person name="Ivanova N."/>
            <person name="Richardson P."/>
            <person name="Cavicchioli R."/>
            <person name="DasSarma S."/>
            <person name="Woese C.R."/>
            <person name="Kyrpides N.C."/>
        </authorList>
    </citation>
    <scope>NUCLEOTIDE SEQUENCE [LARGE SCALE GENOMIC DNA]</scope>
    <source>
        <strain evidence="4">ATCC 49239 / DSM 5036 / JCM 8891 / ACAM 34</strain>
    </source>
</reference>
<feature type="domain" description="DUF8129" evidence="2">
    <location>
        <begin position="19"/>
        <end position="73"/>
    </location>
</feature>
<keyword evidence="3" id="KW-0614">Plasmid</keyword>
<dbReference type="Pfam" id="PF26450">
    <property type="entry name" value="DUF8129"/>
    <property type="match status" value="1"/>
</dbReference>
<gene>
    <name evidence="3" type="ordered locus">Hlac_3416</name>
</gene>
<dbReference type="eggNOG" id="arCOG06176">
    <property type="taxonomic scope" value="Archaea"/>
</dbReference>
<dbReference type="Proteomes" id="UP000000740">
    <property type="component" value="Plasmid pHLAC01"/>
</dbReference>
<dbReference type="HOGENOM" id="CLU_196453_0_0_2"/>
<protein>
    <recommendedName>
        <fullName evidence="2">DUF8129 domain-containing protein</fullName>
    </recommendedName>
</protein>
<evidence type="ECO:0000259" key="2">
    <source>
        <dbReference type="Pfam" id="PF26450"/>
    </source>
</evidence>
<dbReference type="EMBL" id="CP001367">
    <property type="protein sequence ID" value="ACM58928.1"/>
    <property type="molecule type" value="Genomic_DNA"/>
</dbReference>
<dbReference type="KEGG" id="hla:Hlac_3416"/>
<feature type="region of interest" description="Disordered" evidence="1">
    <location>
        <begin position="1"/>
        <end position="28"/>
    </location>
</feature>
<keyword evidence="4" id="KW-1185">Reference proteome</keyword>
<organism evidence="3 4">
    <name type="scientific">Halorubrum lacusprofundi (strain ATCC 49239 / DSM 5036 / JCM 8891 / ACAM 34)</name>
    <dbReference type="NCBI Taxonomy" id="416348"/>
    <lineage>
        <taxon>Archaea</taxon>
        <taxon>Methanobacteriati</taxon>
        <taxon>Methanobacteriota</taxon>
        <taxon>Stenosarchaea group</taxon>
        <taxon>Halobacteria</taxon>
        <taxon>Halobacteriales</taxon>
        <taxon>Haloferacaceae</taxon>
        <taxon>Halorubrum</taxon>
    </lineage>
</organism>
<dbReference type="InterPro" id="IPR058442">
    <property type="entry name" value="DUF8129"/>
</dbReference>
<evidence type="ECO:0000256" key="1">
    <source>
        <dbReference type="SAM" id="MobiDB-lite"/>
    </source>
</evidence>
<evidence type="ECO:0000313" key="4">
    <source>
        <dbReference type="Proteomes" id="UP000000740"/>
    </source>
</evidence>
<dbReference type="AlphaFoldDB" id="B9LWT7"/>